<dbReference type="EMBL" id="CAJPEX010001097">
    <property type="protein sequence ID" value="CAG0918213.1"/>
    <property type="molecule type" value="Genomic_DNA"/>
</dbReference>
<name>A0A7R9BN28_9CRUS</name>
<organism evidence="2">
    <name type="scientific">Notodromas monacha</name>
    <dbReference type="NCBI Taxonomy" id="399045"/>
    <lineage>
        <taxon>Eukaryota</taxon>
        <taxon>Metazoa</taxon>
        <taxon>Ecdysozoa</taxon>
        <taxon>Arthropoda</taxon>
        <taxon>Crustacea</taxon>
        <taxon>Oligostraca</taxon>
        <taxon>Ostracoda</taxon>
        <taxon>Podocopa</taxon>
        <taxon>Podocopida</taxon>
        <taxon>Cypridocopina</taxon>
        <taxon>Cypridoidea</taxon>
        <taxon>Cyprididae</taxon>
        <taxon>Notodromas</taxon>
    </lineage>
</organism>
<reference evidence="2" key="1">
    <citation type="submission" date="2020-11" db="EMBL/GenBank/DDBJ databases">
        <authorList>
            <person name="Tran Van P."/>
        </authorList>
    </citation>
    <scope>NUCLEOTIDE SEQUENCE</scope>
</reference>
<evidence type="ECO:0000313" key="2">
    <source>
        <dbReference type="EMBL" id="CAD7278061.1"/>
    </source>
</evidence>
<proteinExistence type="predicted"/>
<dbReference type="Proteomes" id="UP000678499">
    <property type="component" value="Unassembled WGS sequence"/>
</dbReference>
<feature type="compositionally biased region" description="Basic and acidic residues" evidence="1">
    <location>
        <begin position="411"/>
        <end position="422"/>
    </location>
</feature>
<feature type="compositionally biased region" description="Polar residues" evidence="1">
    <location>
        <begin position="342"/>
        <end position="353"/>
    </location>
</feature>
<keyword evidence="3" id="KW-1185">Reference proteome</keyword>
<feature type="compositionally biased region" description="Polar residues" evidence="1">
    <location>
        <begin position="282"/>
        <end position="294"/>
    </location>
</feature>
<sequence>MGTKCSKPSCDGFAKPPSGCTSTVRPNLHRDGVMAPPPGSVVRDGKLKTPSRRLCIGNPFNSRSSNETQKTKNAPESGLRVPTGFRGVLRSGWVSPGDGTPAAIHPKPPAPRISPRNPTKPTNINVTLNEAMTRNESSQSIDQNCNHKPRLLESVNEGNGKERKNTEAFGETVIVESKLCVPQKVNVRFTQIPTSIPVVTRLQSPQKLDFNCNRVRKSNAATRTDRFYAKFSPNSTGRASTEENLGHYDPKYVPWIGENMRDKRCIVSETPDSDITPKRDNTSVLQNGSVNKASSWECHRKPQRSKIPPSRGCNSLSSLKPSLECSDSQPTAWRYLPKGASSPKSTPVETTGSLKKKRPRYVAVTDPATKSFKLRPLAFPSKERVADLSPVRSMSGESLSSISIVGSTSEDGSRDDDPREDELSRVFEKDLETAFKKSLQKPRKDDVDAILDGGLDDFLIDDEISDQPDLLANTQTVLAVTPGDIPTVDDGPSSYLSVGQLTFSTMGSDPAMLADLSGESSIEELREKLRQTGESAGHYMSLFASNDTNRPLSDEFVPALGKK</sequence>
<feature type="compositionally biased region" description="Polar residues" evidence="1">
    <location>
        <begin position="312"/>
        <end position="331"/>
    </location>
</feature>
<feature type="region of interest" description="Disordered" evidence="1">
    <location>
        <begin position="397"/>
        <end position="422"/>
    </location>
</feature>
<evidence type="ECO:0000313" key="3">
    <source>
        <dbReference type="Proteomes" id="UP000678499"/>
    </source>
</evidence>
<feature type="compositionally biased region" description="Low complexity" evidence="1">
    <location>
        <begin position="397"/>
        <end position="410"/>
    </location>
</feature>
<gene>
    <name evidence="2" type="ORF">NMOB1V02_LOCUS5775</name>
</gene>
<feature type="region of interest" description="Disordered" evidence="1">
    <location>
        <begin position="1"/>
        <end position="119"/>
    </location>
</feature>
<accession>A0A7R9BN28</accession>
<dbReference type="AlphaFoldDB" id="A0A7R9BN28"/>
<dbReference type="EMBL" id="OA883134">
    <property type="protein sequence ID" value="CAD7278061.1"/>
    <property type="molecule type" value="Genomic_DNA"/>
</dbReference>
<feature type="compositionally biased region" description="Polar residues" evidence="1">
    <location>
        <begin position="59"/>
        <end position="74"/>
    </location>
</feature>
<evidence type="ECO:0000256" key="1">
    <source>
        <dbReference type="SAM" id="MobiDB-lite"/>
    </source>
</evidence>
<protein>
    <submittedName>
        <fullName evidence="2">Uncharacterized protein</fullName>
    </submittedName>
</protein>
<feature type="region of interest" description="Disordered" evidence="1">
    <location>
        <begin position="270"/>
        <end position="359"/>
    </location>
</feature>